<dbReference type="InterPro" id="IPR011990">
    <property type="entry name" value="TPR-like_helical_dom_sf"/>
</dbReference>
<dbReference type="GO" id="GO:0071014">
    <property type="term" value="C:post-mRNA release spliceosomal complex"/>
    <property type="evidence" value="ECO:0007669"/>
    <property type="project" value="TreeGrafter"/>
</dbReference>
<evidence type="ECO:0000256" key="5">
    <source>
        <dbReference type="ARBA" id="ARBA00022728"/>
    </source>
</evidence>
<protein>
    <recommendedName>
        <fullName evidence="10">Pre-mRNA-splicing factor SYF1</fullName>
    </recommendedName>
    <alternativeName>
        <fullName evidence="11">Pre-mRNA-splicing factor syf1</fullName>
    </alternativeName>
</protein>
<dbReference type="Proteomes" id="UP000313359">
    <property type="component" value="Unassembled WGS sequence"/>
</dbReference>
<dbReference type="GO" id="GO:0016740">
    <property type="term" value="F:transferase activity"/>
    <property type="evidence" value="ECO:0007669"/>
    <property type="project" value="UniProtKB-KW"/>
</dbReference>
<evidence type="ECO:0000256" key="7">
    <source>
        <dbReference type="ARBA" id="ARBA00023187"/>
    </source>
</evidence>
<evidence type="ECO:0000256" key="2">
    <source>
        <dbReference type="ARBA" id="ARBA00008644"/>
    </source>
</evidence>
<evidence type="ECO:0000313" key="17">
    <source>
        <dbReference type="EMBL" id="RPD65997.1"/>
    </source>
</evidence>
<dbReference type="Gene3D" id="1.25.40.10">
    <property type="entry name" value="Tetratricopeptide repeat domain"/>
    <property type="match status" value="4"/>
</dbReference>
<reference evidence="17" key="1">
    <citation type="journal article" date="2018" name="Genome Biol. Evol.">
        <title>Genomics and development of Lentinus tigrinus, a white-rot wood-decaying mushroom with dimorphic fruiting bodies.</title>
        <authorList>
            <person name="Wu B."/>
            <person name="Xu Z."/>
            <person name="Knudson A."/>
            <person name="Carlson A."/>
            <person name="Chen N."/>
            <person name="Kovaka S."/>
            <person name="LaButti K."/>
            <person name="Lipzen A."/>
            <person name="Pennachio C."/>
            <person name="Riley R."/>
            <person name="Schakwitz W."/>
            <person name="Umezawa K."/>
            <person name="Ohm R.A."/>
            <person name="Grigoriev I.V."/>
            <person name="Nagy L.G."/>
            <person name="Gibbons J."/>
            <person name="Hibbett D."/>
        </authorList>
    </citation>
    <scope>NUCLEOTIDE SEQUENCE [LARGE SCALE GENOMIC DNA]</scope>
    <source>
        <strain evidence="17">ALCF2SS1-6</strain>
    </source>
</reference>
<comment type="subunit">
    <text evidence="3">Associated with the spliceosome.</text>
</comment>
<dbReference type="InterPro" id="IPR045075">
    <property type="entry name" value="Syf1-like"/>
</dbReference>
<evidence type="ECO:0000259" key="14">
    <source>
        <dbReference type="Pfam" id="PF23220"/>
    </source>
</evidence>
<comment type="function">
    <text evidence="9">Involved in pre-mRNA splicing and cell cycle progression.</text>
</comment>
<dbReference type="GO" id="GO:0000349">
    <property type="term" value="P:generation of catalytic spliceosome for first transesterification step"/>
    <property type="evidence" value="ECO:0007669"/>
    <property type="project" value="TreeGrafter"/>
</dbReference>
<organism evidence="17 18">
    <name type="scientific">Lentinus tigrinus ALCF2SS1-6</name>
    <dbReference type="NCBI Taxonomy" id="1328759"/>
    <lineage>
        <taxon>Eukaryota</taxon>
        <taxon>Fungi</taxon>
        <taxon>Dikarya</taxon>
        <taxon>Basidiomycota</taxon>
        <taxon>Agaricomycotina</taxon>
        <taxon>Agaricomycetes</taxon>
        <taxon>Polyporales</taxon>
        <taxon>Polyporaceae</taxon>
        <taxon>Lentinus</taxon>
    </lineage>
</organism>
<evidence type="ECO:0000256" key="10">
    <source>
        <dbReference type="ARBA" id="ARBA00039472"/>
    </source>
</evidence>
<evidence type="ECO:0000256" key="6">
    <source>
        <dbReference type="ARBA" id="ARBA00022737"/>
    </source>
</evidence>
<comment type="subcellular location">
    <subcellularLocation>
        <location evidence="1">Nucleus</location>
    </subcellularLocation>
</comment>
<proteinExistence type="inferred from homology"/>
<dbReference type="GO" id="GO:0000974">
    <property type="term" value="C:Prp19 complex"/>
    <property type="evidence" value="ECO:0007669"/>
    <property type="project" value="TreeGrafter"/>
</dbReference>
<evidence type="ECO:0000256" key="11">
    <source>
        <dbReference type="ARBA" id="ARBA00067212"/>
    </source>
</evidence>
<accession>A0A5C2SS92</accession>
<evidence type="ECO:0000256" key="1">
    <source>
        <dbReference type="ARBA" id="ARBA00004123"/>
    </source>
</evidence>
<dbReference type="Pfam" id="PF23233">
    <property type="entry name" value="HAT_Syf1_CNRKL1_N"/>
    <property type="match status" value="1"/>
</dbReference>
<keyword evidence="12" id="KW-0175">Coiled coil</keyword>
<dbReference type="Pfam" id="PF23231">
    <property type="entry name" value="HAT_Syf1_CNRKL1_C"/>
    <property type="match status" value="1"/>
</dbReference>
<feature type="compositionally biased region" description="Low complexity" evidence="13">
    <location>
        <begin position="969"/>
        <end position="981"/>
    </location>
</feature>
<evidence type="ECO:0000256" key="3">
    <source>
        <dbReference type="ARBA" id="ARBA00011524"/>
    </source>
</evidence>
<feature type="compositionally biased region" description="Acidic residues" evidence="13">
    <location>
        <begin position="982"/>
        <end position="993"/>
    </location>
</feature>
<keyword evidence="18" id="KW-1185">Reference proteome</keyword>
<evidence type="ECO:0000256" key="4">
    <source>
        <dbReference type="ARBA" id="ARBA00022664"/>
    </source>
</evidence>
<keyword evidence="17" id="KW-0808">Transferase</keyword>
<evidence type="ECO:0000313" key="18">
    <source>
        <dbReference type="Proteomes" id="UP000313359"/>
    </source>
</evidence>
<keyword evidence="7" id="KW-0508">mRNA splicing</keyword>
<dbReference type="GO" id="GO:0071007">
    <property type="term" value="C:U2-type catalytic step 2 spliceosome"/>
    <property type="evidence" value="ECO:0007669"/>
    <property type="project" value="TreeGrafter"/>
</dbReference>
<evidence type="ECO:0000259" key="15">
    <source>
        <dbReference type="Pfam" id="PF23231"/>
    </source>
</evidence>
<evidence type="ECO:0000256" key="13">
    <source>
        <dbReference type="SAM" id="MobiDB-lite"/>
    </source>
</evidence>
<evidence type="ECO:0000256" key="12">
    <source>
        <dbReference type="SAM" id="Coils"/>
    </source>
</evidence>
<keyword evidence="6" id="KW-0677">Repeat</keyword>
<feature type="domain" description="Pre-mRNA-splicing factor SYF1 central HAT repeats" evidence="14">
    <location>
        <begin position="396"/>
        <end position="553"/>
    </location>
</feature>
<dbReference type="AlphaFoldDB" id="A0A5C2SS92"/>
<comment type="similarity">
    <text evidence="2">Belongs to the crooked-neck family.</text>
</comment>
<dbReference type="Pfam" id="PF23220">
    <property type="entry name" value="HAT_Syf1_M"/>
    <property type="match status" value="1"/>
</dbReference>
<keyword evidence="4" id="KW-0507">mRNA processing</keyword>
<dbReference type="STRING" id="1328759.A0A5C2SS92"/>
<evidence type="ECO:0000259" key="16">
    <source>
        <dbReference type="Pfam" id="PF23233"/>
    </source>
</evidence>
<name>A0A5C2SS92_9APHY</name>
<dbReference type="InterPro" id="IPR056350">
    <property type="entry name" value="HAT_Syf1_central"/>
</dbReference>
<sequence length="993" mass="113412">MPATSQQSTLESLTSVFPLTFPTPTPTTHPDLVSTQDLHREEDLLRNPFSFRHWWTAIQNVKENSAALQKTESVSDFPPEVAALLGPLSSSAARKSLQRQVYLYEAALMQFPASFKLWKSYLQTRMSFVLGKLVVKRKAGGRKKFPEMREALEDEQEDLEQWEGGVDGIVGWEEWRLLIATFERCLMWIPRMPRVWLLYLSIFNHPFCPPQVSHTHARRTFDRALRTLPPSLHARIWARYLLWAESKGGATTVAVYRRYLVVDPSVTERYTALLLSENNPDPRPLEAAKLLLSLARRAARGEYTSPEGKSPYQLLGEFLDVVEEHAEEVGLDVPDTIDSNKKIADEAEVQHATSQQPPESASVDGKLIRFAGPAVSVGSDGKLLAPYDEDEDARSPRKLNVENIVHKDGLEVYKDQAGRLWTGLATYWIKRGEFDRAKHTFERGLASVLTIRDFTQIFDAYAEFSESLISALMESLANPDEDEDEEDVKETEQELDTKMKEFEELMDRRPFLVNDVLLRRNPNDVQEWEKRVALWGDNDEKVAETYDKALATINPRRATANFHRLYINFAKFYEEGGTTGEAERDLDSARKILDKATKVNFKTVDELAEVWCEWAEMEIRQENYDEAIRVMQRAAVIPKNTKINYFDHTLSAQARLFKSLKLWSFYVDLEESLGTVESTKTVYDKILDLRIANAQIIVNYAAFLEENKYYEESFKVYERGTELFTFPVSFEIWNIYLAKFVKRYGGTKIERTRDLFEQALEKCPPKSCKPIYMMYATFEEEHGLAKRAMAIYDRATNAVADEDKFELFTIYIAKATSNYGLPATRPIYEHALEVLPDRQTAEMCLRFAAMERKLGEIDRARAIYAHASQFCDPRVHPKFWQEWNNFEIETGSEDTFREMLRIKRSVQAQFNTEASYLAAQMAAKESGLETEAEAAPVDAMAAAERQAAVGGGGKAPAFVSAKSSTNVRQQEPLEAAPAAQANEDEIQISDDEE</sequence>
<dbReference type="OrthoDB" id="10067343at2759"/>
<dbReference type="EMBL" id="ML122251">
    <property type="protein sequence ID" value="RPD65997.1"/>
    <property type="molecule type" value="Genomic_DNA"/>
</dbReference>
<feature type="domain" description="Pre-mRNA-splicing factor Syf1-like N-terminal HAT-repeats" evidence="16">
    <location>
        <begin position="174"/>
        <end position="264"/>
    </location>
</feature>
<dbReference type="InterPro" id="IPR055430">
    <property type="entry name" value="HAT_Syf1_CNRKL1_C"/>
</dbReference>
<dbReference type="PANTHER" id="PTHR11246:SF5">
    <property type="entry name" value="PRE-MRNA-SPLICING FACTOR SYF1"/>
    <property type="match status" value="1"/>
</dbReference>
<dbReference type="FunFam" id="1.25.40.10:FF:000023">
    <property type="entry name" value="Pre-mRNA-splicing factor SYF1"/>
    <property type="match status" value="1"/>
</dbReference>
<dbReference type="SMART" id="SM00386">
    <property type="entry name" value="HAT"/>
    <property type="match status" value="11"/>
</dbReference>
<gene>
    <name evidence="17" type="ORF">L227DRAFT_492315</name>
</gene>
<dbReference type="InterPro" id="IPR003107">
    <property type="entry name" value="HAT"/>
</dbReference>
<feature type="coiled-coil region" evidence="12">
    <location>
        <begin position="481"/>
        <end position="508"/>
    </location>
</feature>
<dbReference type="InterPro" id="IPR055433">
    <property type="entry name" value="HAT_Syf1-like_N"/>
</dbReference>
<feature type="domain" description="Pre-mRNA-splicing factor Syf1/CRNKL1-like C-terminal HAT-repeats" evidence="15">
    <location>
        <begin position="555"/>
        <end position="946"/>
    </location>
</feature>
<feature type="region of interest" description="Disordered" evidence="13">
    <location>
        <begin position="951"/>
        <end position="993"/>
    </location>
</feature>
<evidence type="ECO:0000256" key="9">
    <source>
        <dbReference type="ARBA" id="ARBA00037272"/>
    </source>
</evidence>
<dbReference type="SUPFAM" id="SSF48452">
    <property type="entry name" value="TPR-like"/>
    <property type="match status" value="3"/>
</dbReference>
<dbReference type="FunFam" id="1.25.40.10:FF:000038">
    <property type="entry name" value="Putative pre-mRNA-splicing factor SYF1"/>
    <property type="match status" value="1"/>
</dbReference>
<dbReference type="PANTHER" id="PTHR11246">
    <property type="entry name" value="PRE-MRNA SPLICING FACTOR"/>
    <property type="match status" value="1"/>
</dbReference>
<keyword evidence="5" id="KW-0747">Spliceosome</keyword>
<evidence type="ECO:0000256" key="8">
    <source>
        <dbReference type="ARBA" id="ARBA00023242"/>
    </source>
</evidence>
<keyword evidence="8" id="KW-0539">Nucleus</keyword>
<dbReference type="FunFam" id="1.25.40.10:FF:000137">
    <property type="entry name" value="Pre-mRNA-splicing factor syf1"/>
    <property type="match status" value="1"/>
</dbReference>